<evidence type="ECO:0000256" key="1">
    <source>
        <dbReference type="ARBA" id="ARBA00004604"/>
    </source>
</evidence>
<dbReference type="Proteomes" id="UP000323011">
    <property type="component" value="Unassembled WGS sequence"/>
</dbReference>
<keyword evidence="3" id="KW-0690">Ribosome biogenesis</keyword>
<feature type="compositionally biased region" description="Basic residues" evidence="9">
    <location>
        <begin position="428"/>
        <end position="445"/>
    </location>
</feature>
<feature type="domain" description="KRR1 small subunit processome component second KH" evidence="11">
    <location>
        <begin position="150"/>
        <end position="240"/>
    </location>
</feature>
<dbReference type="PANTHER" id="PTHR12581:SF0">
    <property type="entry name" value="KRR1 SMALL SUBUNIT PROCESSOME COMPONENT HOMOLOG"/>
    <property type="match status" value="1"/>
</dbReference>
<protein>
    <recommendedName>
        <fullName evidence="8">KRR-R motif-containing protein 1</fullName>
    </recommendedName>
</protein>
<feature type="domain" description="KRR1 small subunit processome component first KH" evidence="10">
    <location>
        <begin position="68"/>
        <end position="148"/>
    </location>
</feature>
<dbReference type="GO" id="GO:0006364">
    <property type="term" value="P:rRNA processing"/>
    <property type="evidence" value="ECO:0007669"/>
    <property type="project" value="UniProtKB-KW"/>
</dbReference>
<dbReference type="Pfam" id="PF21800">
    <property type="entry name" value="KH_KRR1_2nd"/>
    <property type="match status" value="1"/>
</dbReference>
<feature type="compositionally biased region" description="Low complexity" evidence="9">
    <location>
        <begin position="386"/>
        <end position="402"/>
    </location>
</feature>
<reference evidence="12 13" key="1">
    <citation type="submission" date="2019-07" db="EMBL/GenBank/DDBJ databases">
        <title>Genomes of Cafeteria roenbergensis.</title>
        <authorList>
            <person name="Fischer M.G."/>
            <person name="Hackl T."/>
            <person name="Roman M."/>
        </authorList>
    </citation>
    <scope>NUCLEOTIDE SEQUENCE [LARGE SCALE GENOMIC DNA]</scope>
    <source>
        <strain evidence="12 13">BVI</strain>
    </source>
</reference>
<evidence type="ECO:0000256" key="6">
    <source>
        <dbReference type="ARBA" id="ARBA00023242"/>
    </source>
</evidence>
<dbReference type="CDD" id="cd22393">
    <property type="entry name" value="KH-I_KRR1_rpt1"/>
    <property type="match status" value="1"/>
</dbReference>
<feature type="compositionally biased region" description="Basic and acidic residues" evidence="9">
    <location>
        <begin position="354"/>
        <end position="366"/>
    </location>
</feature>
<evidence type="ECO:0000256" key="7">
    <source>
        <dbReference type="ARBA" id="ARBA00023274"/>
    </source>
</evidence>
<feature type="compositionally biased region" description="Low complexity" evidence="9">
    <location>
        <begin position="1"/>
        <end position="22"/>
    </location>
</feature>
<dbReference type="Pfam" id="PF17903">
    <property type="entry name" value="KH_KRR1_1st"/>
    <property type="match status" value="1"/>
</dbReference>
<dbReference type="GO" id="GO:0032040">
    <property type="term" value="C:small-subunit processome"/>
    <property type="evidence" value="ECO:0007669"/>
    <property type="project" value="TreeGrafter"/>
</dbReference>
<dbReference type="CDD" id="cd22394">
    <property type="entry name" value="KH-I_KRR1_rpt2"/>
    <property type="match status" value="1"/>
</dbReference>
<dbReference type="InterPro" id="IPR048550">
    <property type="entry name" value="KRR1-like_KH1_euk"/>
</dbReference>
<comment type="similarity">
    <text evidence="2">Belongs to the KRR1 family.</text>
</comment>
<dbReference type="FunFam" id="3.30.1370.10:FF:000014">
    <property type="entry name" value="KRR1 small subunit processome component"/>
    <property type="match status" value="1"/>
</dbReference>
<dbReference type="InterPro" id="IPR048548">
    <property type="entry name" value="KRR1-like_KH2"/>
</dbReference>
<accession>A0A5A8CDH0</accession>
<comment type="subcellular location">
    <subcellularLocation>
        <location evidence="1">Nucleus</location>
        <location evidence="1">Nucleolus</location>
    </subcellularLocation>
</comment>
<dbReference type="OMA" id="DMKHEDW"/>
<name>A0A5A8CDH0_CAFRO</name>
<comment type="caution">
    <text evidence="12">The sequence shown here is derived from an EMBL/GenBank/DDBJ whole genome shotgun (WGS) entry which is preliminary data.</text>
</comment>
<dbReference type="InterPro" id="IPR036612">
    <property type="entry name" value="KH_dom_type_1_sf"/>
</dbReference>
<gene>
    <name evidence="12" type="ORF">FNF29_05550</name>
</gene>
<dbReference type="FunFam" id="3.30.1370.10:FF:000011">
    <property type="entry name" value="KRR1 small subunit processome component"/>
    <property type="match status" value="1"/>
</dbReference>
<dbReference type="GO" id="GO:0003723">
    <property type="term" value="F:RNA binding"/>
    <property type="evidence" value="ECO:0007669"/>
    <property type="project" value="UniProtKB-KW"/>
</dbReference>
<dbReference type="AlphaFoldDB" id="A0A5A8CDH0"/>
<dbReference type="InterPro" id="IPR041174">
    <property type="entry name" value="KRR1-like_KH1"/>
</dbReference>
<evidence type="ECO:0000256" key="9">
    <source>
        <dbReference type="SAM" id="MobiDB-lite"/>
    </source>
</evidence>
<proteinExistence type="inferred from homology"/>
<dbReference type="Gene3D" id="3.30.1370.10">
    <property type="entry name" value="K Homology domain, type 1"/>
    <property type="match status" value="2"/>
</dbReference>
<evidence type="ECO:0000256" key="8">
    <source>
        <dbReference type="ARBA" id="ARBA00032993"/>
    </source>
</evidence>
<dbReference type="InterPro" id="IPR024166">
    <property type="entry name" value="rRNA_assembly_KRR1"/>
</dbReference>
<evidence type="ECO:0000259" key="11">
    <source>
        <dbReference type="Pfam" id="PF21800"/>
    </source>
</evidence>
<evidence type="ECO:0000256" key="5">
    <source>
        <dbReference type="ARBA" id="ARBA00022884"/>
    </source>
</evidence>
<keyword evidence="5" id="KW-0694">RNA-binding</keyword>
<evidence type="ECO:0000313" key="13">
    <source>
        <dbReference type="Proteomes" id="UP000323011"/>
    </source>
</evidence>
<sequence>MSSSSSSSSAARGADAAAAADGGADGAPVVKNHNKYRRDKPWDHDGIDHWAIPEWDPAMMKHSLVEESSFATLFPQYREKYLREIWPAVTKALEAQGIACELNLVEGSMTVKTTRKTRDPFIILKARDLIRLLSRSVPLAQALRILDDDMQCDIVKIGGMVRNKERFVKRRQRLVGPEGATLKALELLTETYILVQGNTVALMGPWKGLKVVRRVIEDCMDNIHPVYHVKALMIRRELEKDPKLKEASWDRFLPKFKTKNARRKRPSAPDAAKAEAKAAAGYTPFPPANHIVPSKLDKAIESGEYFLSERQRKQRKEAERRAKGATARAEKKREHAKVFENPDAAGADADDGGEAARERSHADSKSEAAAGAEEELSRLTRKLKGAKGAAAAPAPSKGGAEAYLLGGAPARAPKRGREDDAGSADAKKARKEKKAKKEKKSKKDA</sequence>
<evidence type="ECO:0000259" key="10">
    <source>
        <dbReference type="Pfam" id="PF17903"/>
    </source>
</evidence>
<feature type="compositionally biased region" description="Basic and acidic residues" evidence="9">
    <location>
        <begin position="307"/>
        <end position="340"/>
    </location>
</feature>
<feature type="region of interest" description="Disordered" evidence="9">
    <location>
        <begin position="1"/>
        <end position="38"/>
    </location>
</feature>
<keyword evidence="4" id="KW-0698">rRNA processing</keyword>
<feature type="region of interest" description="Disordered" evidence="9">
    <location>
        <begin position="307"/>
        <end position="445"/>
    </location>
</feature>
<keyword evidence="7" id="KW-0687">Ribonucleoprotein</keyword>
<evidence type="ECO:0000313" key="12">
    <source>
        <dbReference type="EMBL" id="KAA0150110.1"/>
    </source>
</evidence>
<dbReference type="EMBL" id="VLTN01000037">
    <property type="protein sequence ID" value="KAA0150110.1"/>
    <property type="molecule type" value="Genomic_DNA"/>
</dbReference>
<evidence type="ECO:0000256" key="4">
    <source>
        <dbReference type="ARBA" id="ARBA00022552"/>
    </source>
</evidence>
<dbReference type="InterPro" id="IPR048549">
    <property type="entry name" value="KRR1-like_KH2_euk"/>
</dbReference>
<evidence type="ECO:0000256" key="3">
    <source>
        <dbReference type="ARBA" id="ARBA00022517"/>
    </source>
</evidence>
<keyword evidence="6" id="KW-0539">Nucleus</keyword>
<dbReference type="SUPFAM" id="SSF54791">
    <property type="entry name" value="Eukaryotic type KH-domain (KH-domain type I)"/>
    <property type="match status" value="1"/>
</dbReference>
<organism evidence="12 13">
    <name type="scientific">Cafeteria roenbergensis</name>
    <name type="common">Marine flagellate</name>
    <dbReference type="NCBI Taxonomy" id="33653"/>
    <lineage>
        <taxon>Eukaryota</taxon>
        <taxon>Sar</taxon>
        <taxon>Stramenopiles</taxon>
        <taxon>Bigyra</taxon>
        <taxon>Opalozoa</taxon>
        <taxon>Bicosoecida</taxon>
        <taxon>Cafeteriaceae</taxon>
        <taxon>Cafeteria</taxon>
    </lineage>
</organism>
<keyword evidence="13" id="KW-1185">Reference proteome</keyword>
<evidence type="ECO:0000256" key="2">
    <source>
        <dbReference type="ARBA" id="ARBA00009344"/>
    </source>
</evidence>
<dbReference type="PANTHER" id="PTHR12581">
    <property type="entry name" value="HIV-1 REV BINDING PROTEIN 2, 3"/>
    <property type="match status" value="1"/>
</dbReference>